<evidence type="ECO:0000313" key="3">
    <source>
        <dbReference type="EMBL" id="RLL10863.1"/>
    </source>
</evidence>
<evidence type="ECO:0000256" key="2">
    <source>
        <dbReference type="SAM" id="Phobius"/>
    </source>
</evidence>
<protein>
    <submittedName>
        <fullName evidence="3">DUF2953 domain-containing protein</fullName>
    </submittedName>
</protein>
<evidence type="ECO:0000313" key="4">
    <source>
        <dbReference type="Proteomes" id="UP000276301"/>
    </source>
</evidence>
<dbReference type="Pfam" id="PF11167">
    <property type="entry name" value="DUF2953"/>
    <property type="match status" value="1"/>
</dbReference>
<keyword evidence="2" id="KW-0472">Membrane</keyword>
<organism evidence="3 4">
    <name type="scientific">Anaerotruncus massiliensis</name>
    <name type="common">ex Liu et al. 2021</name>
    <dbReference type="NCBI Taxonomy" id="2321404"/>
    <lineage>
        <taxon>Bacteria</taxon>
        <taxon>Bacillati</taxon>
        <taxon>Bacillota</taxon>
        <taxon>Clostridia</taxon>
        <taxon>Eubacteriales</taxon>
        <taxon>Oscillospiraceae</taxon>
        <taxon>Anaerotruncus</taxon>
    </lineage>
</organism>
<evidence type="ECO:0000256" key="1">
    <source>
        <dbReference type="SAM" id="MobiDB-lite"/>
    </source>
</evidence>
<keyword evidence="4" id="KW-1185">Reference proteome</keyword>
<feature type="region of interest" description="Disordered" evidence="1">
    <location>
        <begin position="54"/>
        <end position="74"/>
    </location>
</feature>
<dbReference type="EMBL" id="RCHT01000012">
    <property type="protein sequence ID" value="RLL10863.1"/>
    <property type="molecule type" value="Genomic_DNA"/>
</dbReference>
<dbReference type="RefSeq" id="WP_121586922.1">
    <property type="nucleotide sequence ID" value="NZ_RCHT01000012.1"/>
</dbReference>
<dbReference type="Proteomes" id="UP000276301">
    <property type="component" value="Unassembled WGS sequence"/>
</dbReference>
<feature type="transmembrane region" description="Helical" evidence="2">
    <location>
        <begin position="168"/>
        <end position="192"/>
    </location>
</feature>
<keyword evidence="2" id="KW-0812">Transmembrane</keyword>
<feature type="transmembrane region" description="Helical" evidence="2">
    <location>
        <begin position="83"/>
        <end position="106"/>
    </location>
</feature>
<keyword evidence="2" id="KW-1133">Transmembrane helix</keyword>
<reference evidence="3 4" key="1">
    <citation type="submission" date="2018-10" db="EMBL/GenBank/DDBJ databases">
        <title>Anaerotruncus faecis sp. nov., isolated from human feces.</title>
        <authorList>
            <person name="Wang Y.-J."/>
        </authorList>
    </citation>
    <scope>NUCLEOTIDE SEQUENCE [LARGE SCALE GENOMIC DNA]</scope>
    <source>
        <strain evidence="3 4">22A2-44</strain>
    </source>
</reference>
<proteinExistence type="predicted"/>
<gene>
    <name evidence="3" type="ORF">D4A47_08190</name>
</gene>
<feature type="compositionally biased region" description="Basic and acidic residues" evidence="1">
    <location>
        <begin position="65"/>
        <end position="74"/>
    </location>
</feature>
<dbReference type="InterPro" id="IPR021338">
    <property type="entry name" value="DUF2953"/>
</dbReference>
<sequence>MAAVVGLSIAGVLAAVLLLLCIPVSFTAAYRTGEPPEAYLRWLFFTIDLTKEPKERGAKRKKPPKPREEKPKAAKKPLEFSELLGVVVDLLSSLRGGAGMLVRNFVFYRIRLYMVVAGEDAADTAMAYGRVNALVYTAYALALGFLRIEKPDIQIRPDFTAEEGKVDFAARARLTPLVALGAAIRIGCAFLVKTMRRKHAQEPPAPEKGARGKTGD</sequence>
<feature type="transmembrane region" description="Helical" evidence="2">
    <location>
        <begin position="127"/>
        <end position="148"/>
    </location>
</feature>
<dbReference type="AlphaFoldDB" id="A0A498CQZ2"/>
<accession>A0A498CQZ2</accession>
<name>A0A498CQZ2_9FIRM</name>
<comment type="caution">
    <text evidence="3">The sequence shown here is derived from an EMBL/GenBank/DDBJ whole genome shotgun (WGS) entry which is preliminary data.</text>
</comment>